<dbReference type="Proteomes" id="UP000295252">
    <property type="component" value="Chromosome X"/>
</dbReference>
<reference evidence="2" key="1">
    <citation type="journal article" date="2014" name="Science">
        <title>The coffee genome provides insight into the convergent evolution of caffeine biosynthesis.</title>
        <authorList>
            <person name="Denoeud F."/>
            <person name="Carretero-Paulet L."/>
            <person name="Dereeper A."/>
            <person name="Droc G."/>
            <person name="Guyot R."/>
            <person name="Pietrella M."/>
            <person name="Zheng C."/>
            <person name="Alberti A."/>
            <person name="Anthony F."/>
            <person name="Aprea G."/>
            <person name="Aury J.M."/>
            <person name="Bento P."/>
            <person name="Bernard M."/>
            <person name="Bocs S."/>
            <person name="Campa C."/>
            <person name="Cenci A."/>
            <person name="Combes M.C."/>
            <person name="Crouzillat D."/>
            <person name="Da Silva C."/>
            <person name="Daddiego L."/>
            <person name="De Bellis F."/>
            <person name="Dussert S."/>
            <person name="Garsmeur O."/>
            <person name="Gayraud T."/>
            <person name="Guignon V."/>
            <person name="Jahn K."/>
            <person name="Jamilloux V."/>
            <person name="Joet T."/>
            <person name="Labadie K."/>
            <person name="Lan T."/>
            <person name="Leclercq J."/>
            <person name="Lepelley M."/>
            <person name="Leroy T."/>
            <person name="Li L.T."/>
            <person name="Librado P."/>
            <person name="Lopez L."/>
            <person name="Munoz A."/>
            <person name="Noel B."/>
            <person name="Pallavicini A."/>
            <person name="Perrotta G."/>
            <person name="Poncet V."/>
            <person name="Pot D."/>
            <person name="Priyono X."/>
            <person name="Rigoreau M."/>
            <person name="Rouard M."/>
            <person name="Rozas J."/>
            <person name="Tranchant-Dubreuil C."/>
            <person name="VanBuren R."/>
            <person name="Zhang Q."/>
            <person name="Andrade A.C."/>
            <person name="Argout X."/>
            <person name="Bertrand B."/>
            <person name="de Kochko A."/>
            <person name="Graziosi G."/>
            <person name="Henry R.J."/>
            <person name="Jayarama X."/>
            <person name="Ming R."/>
            <person name="Nagai C."/>
            <person name="Rounsley S."/>
            <person name="Sankoff D."/>
            <person name="Giuliano G."/>
            <person name="Albert V.A."/>
            <person name="Wincker P."/>
            <person name="Lashermes P."/>
        </authorList>
    </citation>
    <scope>NUCLEOTIDE SEQUENCE [LARGE SCALE GENOMIC DNA]</scope>
    <source>
        <strain evidence="2">cv. DH200-94</strain>
    </source>
</reference>
<evidence type="ECO:0000313" key="1">
    <source>
        <dbReference type="EMBL" id="CDP12155.1"/>
    </source>
</evidence>
<dbReference type="Gramene" id="CDP12155">
    <property type="protein sequence ID" value="CDP12155"/>
    <property type="gene ID" value="GSCOC_T00035553001"/>
</dbReference>
<keyword evidence="2" id="KW-1185">Reference proteome</keyword>
<accession>A0A068UUE1</accession>
<dbReference type="EMBL" id="HG739146">
    <property type="protein sequence ID" value="CDP12155.1"/>
    <property type="molecule type" value="Genomic_DNA"/>
</dbReference>
<dbReference type="AlphaFoldDB" id="A0A068UUE1"/>
<evidence type="ECO:0000313" key="2">
    <source>
        <dbReference type="Proteomes" id="UP000295252"/>
    </source>
</evidence>
<protein>
    <submittedName>
        <fullName evidence="1">Uncharacterized protein</fullName>
    </submittedName>
</protein>
<gene>
    <name evidence="1" type="ORF">GSCOC_T00035553001</name>
</gene>
<organism evidence="1 2">
    <name type="scientific">Coffea canephora</name>
    <name type="common">Robusta coffee</name>
    <dbReference type="NCBI Taxonomy" id="49390"/>
    <lineage>
        <taxon>Eukaryota</taxon>
        <taxon>Viridiplantae</taxon>
        <taxon>Streptophyta</taxon>
        <taxon>Embryophyta</taxon>
        <taxon>Tracheophyta</taxon>
        <taxon>Spermatophyta</taxon>
        <taxon>Magnoliopsida</taxon>
        <taxon>eudicotyledons</taxon>
        <taxon>Gunneridae</taxon>
        <taxon>Pentapetalae</taxon>
        <taxon>asterids</taxon>
        <taxon>lamiids</taxon>
        <taxon>Gentianales</taxon>
        <taxon>Rubiaceae</taxon>
        <taxon>Ixoroideae</taxon>
        <taxon>Gardenieae complex</taxon>
        <taxon>Bertiereae - Coffeeae clade</taxon>
        <taxon>Coffeeae</taxon>
        <taxon>Coffea</taxon>
    </lineage>
</organism>
<dbReference type="InParanoid" id="A0A068UUE1"/>
<proteinExistence type="predicted"/>
<sequence>MKLVLSSNGTDAETCERVLGFWGLGRMEDDFFLFFFL</sequence>
<name>A0A068UUE1_COFCA</name>